<sequence length="292" mass="32464">MRRGKSTPKAAAEETSSSAPAKTPGRGGRQKKGAQKTAPSKEKSAAEGKVLCFLAKKEAEGTTEAQNEQIFTGKLFILTSANRPNTDTGFKKKFMTDFISSHGGLVVDDMKEVDEHPEMERFLISDTHYRTHKYLAALVRAMPCVSHEWIYTCLNEKKLVDYKPFLLPSGVSILDEQEYPLPTERGLLLRNKRVMVHSNVTPPSKKSMSFEQIWVPMVPQLGGEIVTDMPNEEGQLDILLTDHSATPSIVEKARKIGCIVVSSEWLIQGIIMDRLPDVNAHQKFLHNGGICT</sequence>
<evidence type="ECO:0000256" key="1">
    <source>
        <dbReference type="ARBA" id="ARBA00004123"/>
    </source>
</evidence>
<dbReference type="GO" id="GO:0045944">
    <property type="term" value="P:positive regulation of transcription by RNA polymerase II"/>
    <property type="evidence" value="ECO:0007669"/>
    <property type="project" value="TreeGrafter"/>
</dbReference>
<organism evidence="6">
    <name type="scientific">Heligmosomoides polygyrus</name>
    <name type="common">Parasitic roundworm</name>
    <dbReference type="NCBI Taxonomy" id="6339"/>
    <lineage>
        <taxon>Eukaryota</taxon>
        <taxon>Metazoa</taxon>
        <taxon>Ecdysozoa</taxon>
        <taxon>Nematoda</taxon>
        <taxon>Chromadorea</taxon>
        <taxon>Rhabditida</taxon>
        <taxon>Rhabditina</taxon>
        <taxon>Rhabditomorpha</taxon>
        <taxon>Strongyloidea</taxon>
        <taxon>Heligmosomidae</taxon>
        <taxon>Heligmosomoides</taxon>
    </lineage>
</organism>
<dbReference type="WBParaSite" id="HPBE_0001488901-mRNA-1">
    <property type="protein sequence ID" value="HPBE_0001488901-mRNA-1"/>
    <property type="gene ID" value="HPBE_0001488901"/>
</dbReference>
<dbReference type="AlphaFoldDB" id="A0A3P7ZL85"/>
<evidence type="ECO:0000256" key="3">
    <source>
        <dbReference type="ARBA" id="ARBA00023242"/>
    </source>
</evidence>
<dbReference type="Proteomes" id="UP000050761">
    <property type="component" value="Unassembled WGS sequence"/>
</dbReference>
<dbReference type="PROSITE" id="PS50172">
    <property type="entry name" value="BRCT"/>
    <property type="match status" value="2"/>
</dbReference>
<dbReference type="SUPFAM" id="SSF52113">
    <property type="entry name" value="BRCT domain"/>
    <property type="match status" value="2"/>
</dbReference>
<dbReference type="PANTHER" id="PTHR15321:SF3">
    <property type="entry name" value="TP53-BINDING PROTEIN 1"/>
    <property type="match status" value="1"/>
</dbReference>
<evidence type="ECO:0000313" key="8">
    <source>
        <dbReference type="WBParaSite" id="HPBE_0001488901-mRNA-1"/>
    </source>
</evidence>
<dbReference type="CDD" id="cd17724">
    <property type="entry name" value="BRCT_p53bp1_rpt2"/>
    <property type="match status" value="1"/>
</dbReference>
<feature type="compositionally biased region" description="Low complexity" evidence="4">
    <location>
        <begin position="7"/>
        <end position="22"/>
    </location>
</feature>
<dbReference type="InterPro" id="IPR047250">
    <property type="entry name" value="BRCT_p53bp1-like_rpt2"/>
</dbReference>
<keyword evidence="7" id="KW-1185">Reference proteome</keyword>
<evidence type="ECO:0000256" key="2">
    <source>
        <dbReference type="ARBA" id="ARBA00022763"/>
    </source>
</evidence>
<dbReference type="CDD" id="cd17745">
    <property type="entry name" value="BRCT_p53bp1_rpt1"/>
    <property type="match status" value="1"/>
</dbReference>
<dbReference type="InterPro" id="IPR001357">
    <property type="entry name" value="BRCT_dom"/>
</dbReference>
<feature type="domain" description="BRCT" evidence="5">
    <location>
        <begin position="217"/>
        <end position="283"/>
    </location>
</feature>
<dbReference type="Pfam" id="PF16589">
    <property type="entry name" value="BRCT_2"/>
    <property type="match status" value="1"/>
</dbReference>
<accession>A0A3P7ZL85</accession>
<evidence type="ECO:0000313" key="6">
    <source>
        <dbReference type="EMBL" id="VDP01132.1"/>
    </source>
</evidence>
<evidence type="ECO:0000256" key="4">
    <source>
        <dbReference type="SAM" id="MobiDB-lite"/>
    </source>
</evidence>
<dbReference type="GO" id="GO:0005634">
    <property type="term" value="C:nucleus"/>
    <property type="evidence" value="ECO:0007669"/>
    <property type="project" value="UniProtKB-SubCell"/>
</dbReference>
<gene>
    <name evidence="6" type="ORF">HPBE_LOCUS14890</name>
</gene>
<dbReference type="GO" id="GO:0000077">
    <property type="term" value="P:DNA damage checkpoint signaling"/>
    <property type="evidence" value="ECO:0007669"/>
    <property type="project" value="TreeGrafter"/>
</dbReference>
<dbReference type="OrthoDB" id="129353at2759"/>
<reference evidence="6 7" key="1">
    <citation type="submission" date="2018-11" db="EMBL/GenBank/DDBJ databases">
        <authorList>
            <consortium name="Pathogen Informatics"/>
        </authorList>
    </citation>
    <scope>NUCLEOTIDE SEQUENCE [LARGE SCALE GENOMIC DNA]</scope>
</reference>
<proteinExistence type="predicted"/>
<dbReference type="SMART" id="SM00292">
    <property type="entry name" value="BRCT"/>
    <property type="match status" value="2"/>
</dbReference>
<keyword evidence="2" id="KW-0227">DNA damage</keyword>
<dbReference type="InterPro" id="IPR047252">
    <property type="entry name" value="TP53BP1-like"/>
</dbReference>
<dbReference type="InterPro" id="IPR047249">
    <property type="entry name" value="BRCT_p53bp1-like_rpt1"/>
</dbReference>
<evidence type="ECO:0000313" key="7">
    <source>
        <dbReference type="Proteomes" id="UP000050761"/>
    </source>
</evidence>
<evidence type="ECO:0000259" key="5">
    <source>
        <dbReference type="PROSITE" id="PS50172"/>
    </source>
</evidence>
<feature type="region of interest" description="Disordered" evidence="4">
    <location>
        <begin position="1"/>
        <end position="45"/>
    </location>
</feature>
<dbReference type="Pfam" id="PF18428">
    <property type="entry name" value="BRCT_3"/>
    <property type="match status" value="1"/>
</dbReference>
<dbReference type="InterPro" id="IPR036420">
    <property type="entry name" value="BRCT_dom_sf"/>
</dbReference>
<dbReference type="Gene3D" id="3.40.50.10190">
    <property type="entry name" value="BRCT domain"/>
    <property type="match status" value="2"/>
</dbReference>
<keyword evidence="3" id="KW-0539">Nucleus</keyword>
<comment type="subcellular location">
    <subcellularLocation>
        <location evidence="1">Nucleus</location>
    </subcellularLocation>
</comment>
<dbReference type="EMBL" id="UZAH01028590">
    <property type="protein sequence ID" value="VDP01132.1"/>
    <property type="molecule type" value="Genomic_DNA"/>
</dbReference>
<protein>
    <submittedName>
        <fullName evidence="8">BRCT domain-containing protein</fullName>
    </submittedName>
</protein>
<reference evidence="8" key="2">
    <citation type="submission" date="2019-09" db="UniProtKB">
        <authorList>
            <consortium name="WormBaseParasite"/>
        </authorList>
    </citation>
    <scope>IDENTIFICATION</scope>
</reference>
<feature type="domain" description="BRCT" evidence="5">
    <location>
        <begin position="66"/>
        <end position="167"/>
    </location>
</feature>
<name>A0A3P7ZL85_HELPZ</name>
<dbReference type="GO" id="GO:0042393">
    <property type="term" value="F:histone binding"/>
    <property type="evidence" value="ECO:0007669"/>
    <property type="project" value="TreeGrafter"/>
</dbReference>
<dbReference type="PANTHER" id="PTHR15321">
    <property type="entry name" value="TUMOR SUPPRESSOR P53-BINDING PROTEIN 1"/>
    <property type="match status" value="1"/>
</dbReference>